<dbReference type="PANTHER" id="PTHR34047:SF3">
    <property type="entry name" value="BLR2052 PROTEIN"/>
    <property type="match status" value="1"/>
</dbReference>
<dbReference type="EMBL" id="QFFZ01000169">
    <property type="protein sequence ID" value="TEB04492.1"/>
    <property type="molecule type" value="Genomic_DNA"/>
</dbReference>
<dbReference type="InterPro" id="IPR051083">
    <property type="entry name" value="GrpII_Intron_Splice-Mob/Def"/>
</dbReference>
<name>A0A4Y7R6X7_9FIRM</name>
<dbReference type="AlphaFoldDB" id="A0A4Y7R6X7"/>
<gene>
    <name evidence="2" type="ORF">Pmgp_03841</name>
</gene>
<evidence type="ECO:0000313" key="3">
    <source>
        <dbReference type="Proteomes" id="UP000297597"/>
    </source>
</evidence>
<proteinExistence type="predicted"/>
<organism evidence="2 3">
    <name type="scientific">Pelotomaculum propionicicum</name>
    <dbReference type="NCBI Taxonomy" id="258475"/>
    <lineage>
        <taxon>Bacteria</taxon>
        <taxon>Bacillati</taxon>
        <taxon>Bacillota</taxon>
        <taxon>Clostridia</taxon>
        <taxon>Eubacteriales</taxon>
        <taxon>Desulfotomaculaceae</taxon>
        <taxon>Pelotomaculum</taxon>
    </lineage>
</organism>
<evidence type="ECO:0000313" key="2">
    <source>
        <dbReference type="EMBL" id="TEB04492.1"/>
    </source>
</evidence>
<feature type="domain" description="Group II intron maturase-specific" evidence="1">
    <location>
        <begin position="60"/>
        <end position="137"/>
    </location>
</feature>
<dbReference type="InterPro" id="IPR013597">
    <property type="entry name" value="Mat_intron_G2"/>
</dbReference>
<sequence length="161" mass="19854">MELHPDKTRIVYCRDDDRRGEHQEIKFDFLGYTFRPRRSKNKYGKYFINFTPAVSNKAKKAMRQTIRGWRMHLKPDKTLEDLSRMFNPVIRGWANFYGRFYKSEMYSIYRHVDRALVRWVQQKYKRFKRHKRRAIYWLGKIARREPKLFIHWQMGICPTVG</sequence>
<evidence type="ECO:0000259" key="1">
    <source>
        <dbReference type="Pfam" id="PF08388"/>
    </source>
</evidence>
<dbReference type="Proteomes" id="UP000297597">
    <property type="component" value="Unassembled WGS sequence"/>
</dbReference>
<reference evidence="2 3" key="1">
    <citation type="journal article" date="2018" name="Environ. Microbiol.">
        <title>Novel energy conservation strategies and behaviour of Pelotomaculum schinkii driving syntrophic propionate catabolism.</title>
        <authorList>
            <person name="Hidalgo-Ahumada C.A.P."/>
            <person name="Nobu M.K."/>
            <person name="Narihiro T."/>
            <person name="Tamaki H."/>
            <person name="Liu W.T."/>
            <person name="Kamagata Y."/>
            <person name="Stams A.J.M."/>
            <person name="Imachi H."/>
            <person name="Sousa D.Z."/>
        </authorList>
    </citation>
    <scope>NUCLEOTIDE SEQUENCE [LARGE SCALE GENOMIC DNA]</scope>
    <source>
        <strain evidence="2 3">MGP</strain>
    </source>
</reference>
<dbReference type="PANTHER" id="PTHR34047">
    <property type="entry name" value="NUCLEAR INTRON MATURASE 1, MITOCHONDRIAL-RELATED"/>
    <property type="match status" value="1"/>
</dbReference>
<comment type="caution">
    <text evidence="2">The sequence shown here is derived from an EMBL/GenBank/DDBJ whole genome shotgun (WGS) entry which is preliminary data.</text>
</comment>
<protein>
    <recommendedName>
        <fullName evidence="1">Group II intron maturase-specific domain-containing protein</fullName>
    </recommendedName>
</protein>
<keyword evidence="3" id="KW-1185">Reference proteome</keyword>
<dbReference type="Pfam" id="PF08388">
    <property type="entry name" value="GIIM"/>
    <property type="match status" value="1"/>
</dbReference>
<accession>A0A4Y7R6X7</accession>